<keyword evidence="1" id="KW-0805">Transcription regulation</keyword>
<accession>A0ABU4F0R6</accession>
<dbReference type="Gene3D" id="1.10.10.10">
    <property type="entry name" value="Winged helix-like DNA-binding domain superfamily/Winged helix DNA-binding domain"/>
    <property type="match status" value="1"/>
</dbReference>
<reference evidence="5 6" key="1">
    <citation type="submission" date="2023-10" db="EMBL/GenBank/DDBJ databases">
        <title>Development of a sustainable strategy for remediation of hydrocarbon-contaminated territories based on the waste exchange concept.</title>
        <authorList>
            <person name="Krivoruchko A."/>
        </authorList>
    </citation>
    <scope>NUCLEOTIDE SEQUENCE [LARGE SCALE GENOMIC DNA]</scope>
    <source>
        <strain evidence="5 6">IEGM 1236</strain>
    </source>
</reference>
<proteinExistence type="predicted"/>
<evidence type="ECO:0000259" key="4">
    <source>
        <dbReference type="PROSITE" id="PS50995"/>
    </source>
</evidence>
<evidence type="ECO:0000256" key="2">
    <source>
        <dbReference type="ARBA" id="ARBA00023125"/>
    </source>
</evidence>
<gene>
    <name evidence="5" type="ORF">R4198_25605</name>
</gene>
<protein>
    <submittedName>
        <fullName evidence="5">MarR family transcriptional regulator</fullName>
    </submittedName>
</protein>
<keyword evidence="2" id="KW-0238">DNA-binding</keyword>
<dbReference type="PANTHER" id="PTHR33164">
    <property type="entry name" value="TRANSCRIPTIONAL REGULATOR, MARR FAMILY"/>
    <property type="match status" value="1"/>
</dbReference>
<keyword evidence="3" id="KW-0804">Transcription</keyword>
<evidence type="ECO:0000256" key="3">
    <source>
        <dbReference type="ARBA" id="ARBA00023163"/>
    </source>
</evidence>
<dbReference type="Proteomes" id="UP001185792">
    <property type="component" value="Unassembled WGS sequence"/>
</dbReference>
<dbReference type="Pfam" id="PF01047">
    <property type="entry name" value="MarR"/>
    <property type="match status" value="1"/>
</dbReference>
<feature type="domain" description="HTH marR-type" evidence="4">
    <location>
        <begin position="1"/>
        <end position="137"/>
    </location>
</feature>
<dbReference type="RefSeq" id="WP_317714950.1">
    <property type="nucleotide sequence ID" value="NZ_JAWLUM010000009.1"/>
</dbReference>
<dbReference type="InterPro" id="IPR023187">
    <property type="entry name" value="Tscrpt_reg_MarR-type_CS"/>
</dbReference>
<evidence type="ECO:0000313" key="5">
    <source>
        <dbReference type="EMBL" id="MDV7137083.1"/>
    </source>
</evidence>
<sequence length="159" mass="16983">MAVSAQTASELIDELHLMGGAFRGAVADESPILPGGLGVLMALEARGQCRQNELASDLCISQSALSRHVTELVAEGYVARRPDPGDGRATQLLTTSAGRELLDRTRAARAESLQNALDDWDQADAQAASSAFRKLRASLTRYAHRADRPVQSKITVKGV</sequence>
<dbReference type="InterPro" id="IPR036390">
    <property type="entry name" value="WH_DNA-bd_sf"/>
</dbReference>
<dbReference type="PROSITE" id="PS01117">
    <property type="entry name" value="HTH_MARR_1"/>
    <property type="match status" value="1"/>
</dbReference>
<dbReference type="PROSITE" id="PS50995">
    <property type="entry name" value="HTH_MARR_2"/>
    <property type="match status" value="1"/>
</dbReference>
<evidence type="ECO:0000256" key="1">
    <source>
        <dbReference type="ARBA" id="ARBA00023015"/>
    </source>
</evidence>
<dbReference type="SMART" id="SM00347">
    <property type="entry name" value="HTH_MARR"/>
    <property type="match status" value="1"/>
</dbReference>
<dbReference type="SUPFAM" id="SSF46785">
    <property type="entry name" value="Winged helix' DNA-binding domain"/>
    <property type="match status" value="1"/>
</dbReference>
<dbReference type="InterPro" id="IPR000835">
    <property type="entry name" value="HTH_MarR-typ"/>
</dbReference>
<dbReference type="InterPro" id="IPR036388">
    <property type="entry name" value="WH-like_DNA-bd_sf"/>
</dbReference>
<organism evidence="5 6">
    <name type="scientific">Williamsia marianensis</name>
    <dbReference type="NCBI Taxonomy" id="85044"/>
    <lineage>
        <taxon>Bacteria</taxon>
        <taxon>Bacillati</taxon>
        <taxon>Actinomycetota</taxon>
        <taxon>Actinomycetes</taxon>
        <taxon>Mycobacteriales</taxon>
        <taxon>Nocardiaceae</taxon>
        <taxon>Williamsia</taxon>
    </lineage>
</organism>
<name>A0ABU4F0R6_WILMA</name>
<keyword evidence="6" id="KW-1185">Reference proteome</keyword>
<dbReference type="InterPro" id="IPR039422">
    <property type="entry name" value="MarR/SlyA-like"/>
</dbReference>
<evidence type="ECO:0000313" key="6">
    <source>
        <dbReference type="Proteomes" id="UP001185792"/>
    </source>
</evidence>
<comment type="caution">
    <text evidence="5">The sequence shown here is derived from an EMBL/GenBank/DDBJ whole genome shotgun (WGS) entry which is preliminary data.</text>
</comment>
<dbReference type="PANTHER" id="PTHR33164:SF57">
    <property type="entry name" value="MARR-FAMILY TRANSCRIPTIONAL REGULATOR"/>
    <property type="match status" value="1"/>
</dbReference>
<dbReference type="EMBL" id="JAWLUM010000009">
    <property type="protein sequence ID" value="MDV7137083.1"/>
    <property type="molecule type" value="Genomic_DNA"/>
</dbReference>